<dbReference type="PANTHER" id="PTHR35335">
    <property type="entry name" value="UPF0716 PROTEIN FXSA"/>
    <property type="match status" value="1"/>
</dbReference>
<dbReference type="Pfam" id="PF04186">
    <property type="entry name" value="FxsA"/>
    <property type="match status" value="1"/>
</dbReference>
<keyword evidence="2" id="KW-0472">Membrane</keyword>
<evidence type="ECO:0000256" key="2">
    <source>
        <dbReference type="SAM" id="Phobius"/>
    </source>
</evidence>
<dbReference type="InterPro" id="IPR007313">
    <property type="entry name" value="FxsA"/>
</dbReference>
<dbReference type="PANTHER" id="PTHR35335:SF1">
    <property type="entry name" value="UPF0716 PROTEIN FXSA"/>
    <property type="match status" value="1"/>
</dbReference>
<proteinExistence type="predicted"/>
<feature type="transmembrane region" description="Helical" evidence="2">
    <location>
        <begin position="96"/>
        <end position="116"/>
    </location>
</feature>
<keyword evidence="2" id="KW-0812">Transmembrane</keyword>
<sequence>MRYALLLFMLVPVVELFVLIEVGSQIGGLATVLLVFLTAAIGVTLIRKQGIDAAFKAQEKLQRGQIPAVEIAEGFMLVFAGLCLLIPGFVTDSIGALMLISPLRKVVASGVALSFLKKRMNMKPAWDNTGFNGSTSAHSAPIDGEYSKEQNDTIEKK</sequence>
<dbReference type="OrthoDB" id="9792788at2"/>
<dbReference type="GO" id="GO:0016020">
    <property type="term" value="C:membrane"/>
    <property type="evidence" value="ECO:0007669"/>
    <property type="project" value="InterPro"/>
</dbReference>
<reference evidence="3 4" key="1">
    <citation type="submission" date="2019-03" db="EMBL/GenBank/DDBJ databases">
        <title>Genomic Encyclopedia of Type Strains, Phase III (KMG-III): the genomes of soil and plant-associated and newly described type strains.</title>
        <authorList>
            <person name="Whitman W."/>
        </authorList>
    </citation>
    <scope>NUCLEOTIDE SEQUENCE [LARGE SCALE GENOMIC DNA]</scope>
    <source>
        <strain evidence="3 4">CECT 7378</strain>
    </source>
</reference>
<feature type="transmembrane region" description="Helical" evidence="2">
    <location>
        <begin position="67"/>
        <end position="90"/>
    </location>
</feature>
<keyword evidence="4" id="KW-1185">Reference proteome</keyword>
<dbReference type="EMBL" id="SNXC01000013">
    <property type="protein sequence ID" value="TDO96821.1"/>
    <property type="molecule type" value="Genomic_DNA"/>
</dbReference>
<dbReference type="NCBIfam" id="NF008528">
    <property type="entry name" value="PRK11463.1-2"/>
    <property type="match status" value="1"/>
</dbReference>
<evidence type="ECO:0000256" key="1">
    <source>
        <dbReference type="SAM" id="MobiDB-lite"/>
    </source>
</evidence>
<accession>A0A4R6M626</accession>
<evidence type="ECO:0000313" key="3">
    <source>
        <dbReference type="EMBL" id="TDO96821.1"/>
    </source>
</evidence>
<name>A0A4R6M626_9GAMM</name>
<feature type="transmembrane region" description="Helical" evidence="2">
    <location>
        <begin position="26"/>
        <end position="46"/>
    </location>
</feature>
<keyword evidence="2" id="KW-1133">Transmembrane helix</keyword>
<gene>
    <name evidence="3" type="ORF">DFP79_2590</name>
</gene>
<feature type="compositionally biased region" description="Basic and acidic residues" evidence="1">
    <location>
        <begin position="145"/>
        <end position="157"/>
    </location>
</feature>
<comment type="caution">
    <text evidence="3">The sequence shown here is derived from an EMBL/GenBank/DDBJ whole genome shotgun (WGS) entry which is preliminary data.</text>
</comment>
<dbReference type="AlphaFoldDB" id="A0A4R6M626"/>
<organism evidence="3 4">
    <name type="scientific">Marinomonas balearica</name>
    <dbReference type="NCBI Taxonomy" id="491947"/>
    <lineage>
        <taxon>Bacteria</taxon>
        <taxon>Pseudomonadati</taxon>
        <taxon>Pseudomonadota</taxon>
        <taxon>Gammaproteobacteria</taxon>
        <taxon>Oceanospirillales</taxon>
        <taxon>Oceanospirillaceae</taxon>
        <taxon>Marinomonas</taxon>
    </lineage>
</organism>
<evidence type="ECO:0000313" key="4">
    <source>
        <dbReference type="Proteomes" id="UP000294656"/>
    </source>
</evidence>
<dbReference type="RefSeq" id="WP_133504319.1">
    <property type="nucleotide sequence ID" value="NZ_SNXC01000013.1"/>
</dbReference>
<feature type="region of interest" description="Disordered" evidence="1">
    <location>
        <begin position="136"/>
        <end position="157"/>
    </location>
</feature>
<protein>
    <submittedName>
        <fullName evidence="3">UPF0716 protein FxsA</fullName>
    </submittedName>
</protein>
<dbReference type="Proteomes" id="UP000294656">
    <property type="component" value="Unassembled WGS sequence"/>
</dbReference>